<keyword evidence="1" id="KW-0472">Membrane</keyword>
<evidence type="ECO:0000256" key="2">
    <source>
        <dbReference type="SAM" id="SignalP"/>
    </source>
</evidence>
<organism evidence="3 4">
    <name type="scientific">Desulfobaculum bizertense DSM 18034</name>
    <dbReference type="NCBI Taxonomy" id="1121442"/>
    <lineage>
        <taxon>Bacteria</taxon>
        <taxon>Pseudomonadati</taxon>
        <taxon>Thermodesulfobacteriota</taxon>
        <taxon>Desulfovibrionia</taxon>
        <taxon>Desulfovibrionales</taxon>
        <taxon>Desulfovibrionaceae</taxon>
        <taxon>Desulfobaculum</taxon>
    </lineage>
</organism>
<protein>
    <submittedName>
        <fullName evidence="3">Nickel transport protein</fullName>
    </submittedName>
</protein>
<accession>A0A1T4W7F0</accession>
<dbReference type="Proteomes" id="UP000189733">
    <property type="component" value="Unassembled WGS sequence"/>
</dbReference>
<keyword evidence="2" id="KW-0732">Signal</keyword>
<sequence length="201" mass="21912">MSSMFHKTLRVLFCLCLCGLISTPAFAHRVNVFAWPENSTIHTESTFSGGKKAQNSKITVTAGSSKEILISGTTDSHGEFSFELPQSIKKSGQPLHIHLDAGVGHVSTLTLEPADYLEEELAPTPLHQQSTAPNAVQLPQKSDTDIERIVREAVRKEMTPVLRFIAKAEQPGPQARDIFAGIGYIFGLFGVAALVKNSRKK</sequence>
<keyword evidence="4" id="KW-1185">Reference proteome</keyword>
<evidence type="ECO:0000313" key="4">
    <source>
        <dbReference type="Proteomes" id="UP000189733"/>
    </source>
</evidence>
<evidence type="ECO:0000256" key="1">
    <source>
        <dbReference type="SAM" id="Phobius"/>
    </source>
</evidence>
<dbReference type="EMBL" id="FUYA01000005">
    <property type="protein sequence ID" value="SKA73203.1"/>
    <property type="molecule type" value="Genomic_DNA"/>
</dbReference>
<dbReference type="AlphaFoldDB" id="A0A1T4W7F0"/>
<keyword evidence="1" id="KW-1133">Transmembrane helix</keyword>
<dbReference type="RefSeq" id="WP_078685098.1">
    <property type="nucleotide sequence ID" value="NZ_FUYA01000005.1"/>
</dbReference>
<keyword evidence="1" id="KW-0812">Transmembrane</keyword>
<feature type="signal peptide" evidence="2">
    <location>
        <begin position="1"/>
        <end position="27"/>
    </location>
</feature>
<dbReference type="STRING" id="1121442.SAMN02745702_01817"/>
<feature type="transmembrane region" description="Helical" evidence="1">
    <location>
        <begin position="178"/>
        <end position="195"/>
    </location>
</feature>
<proteinExistence type="predicted"/>
<name>A0A1T4W7F0_9BACT</name>
<evidence type="ECO:0000313" key="3">
    <source>
        <dbReference type="EMBL" id="SKA73203.1"/>
    </source>
</evidence>
<feature type="chain" id="PRO_5012323562" evidence="2">
    <location>
        <begin position="28"/>
        <end position="201"/>
    </location>
</feature>
<reference evidence="3 4" key="1">
    <citation type="submission" date="2017-02" db="EMBL/GenBank/DDBJ databases">
        <authorList>
            <person name="Peterson S.W."/>
        </authorList>
    </citation>
    <scope>NUCLEOTIDE SEQUENCE [LARGE SCALE GENOMIC DNA]</scope>
    <source>
        <strain evidence="3 4">DSM 18034</strain>
    </source>
</reference>
<dbReference type="OrthoDB" id="9795418at2"/>
<gene>
    <name evidence="3" type="ORF">SAMN02745702_01817</name>
</gene>